<sequence>MAEDRCSCSCCIGFGCYPIQKPDFSIPLCIDDDGACVALCKNIYPADCNHIYSHTFAICISGASKIFNRYAIFNILSIIFTTILRQL</sequence>
<accession>A0A8S3F389</accession>
<comment type="caution">
    <text evidence="1">The sequence shown here is derived from an EMBL/GenBank/DDBJ whole genome shotgun (WGS) entry which is preliminary data.</text>
</comment>
<dbReference type="EMBL" id="CAJOBH010238321">
    <property type="protein sequence ID" value="CAF5099844.1"/>
    <property type="molecule type" value="Genomic_DNA"/>
</dbReference>
<reference evidence="1" key="1">
    <citation type="submission" date="2021-02" db="EMBL/GenBank/DDBJ databases">
        <authorList>
            <person name="Nowell W R."/>
        </authorList>
    </citation>
    <scope>NUCLEOTIDE SEQUENCE</scope>
</reference>
<protein>
    <submittedName>
        <fullName evidence="1">Uncharacterized protein</fullName>
    </submittedName>
</protein>
<name>A0A8S3F389_9BILA</name>
<proteinExistence type="predicted"/>
<organism evidence="1 2">
    <name type="scientific">Rotaria magnacalcarata</name>
    <dbReference type="NCBI Taxonomy" id="392030"/>
    <lineage>
        <taxon>Eukaryota</taxon>
        <taxon>Metazoa</taxon>
        <taxon>Spiralia</taxon>
        <taxon>Gnathifera</taxon>
        <taxon>Rotifera</taxon>
        <taxon>Eurotatoria</taxon>
        <taxon>Bdelloidea</taxon>
        <taxon>Philodinida</taxon>
        <taxon>Philodinidae</taxon>
        <taxon>Rotaria</taxon>
    </lineage>
</organism>
<evidence type="ECO:0000313" key="2">
    <source>
        <dbReference type="Proteomes" id="UP000681967"/>
    </source>
</evidence>
<dbReference type="Proteomes" id="UP000681967">
    <property type="component" value="Unassembled WGS sequence"/>
</dbReference>
<dbReference type="AlphaFoldDB" id="A0A8S3F389"/>
<gene>
    <name evidence="1" type="ORF">BYL167_LOCUS64217</name>
</gene>
<dbReference type="PROSITE" id="PS51257">
    <property type="entry name" value="PROKAR_LIPOPROTEIN"/>
    <property type="match status" value="1"/>
</dbReference>
<evidence type="ECO:0000313" key="1">
    <source>
        <dbReference type="EMBL" id="CAF5099844.1"/>
    </source>
</evidence>